<keyword evidence="2" id="KW-0813">Transport</keyword>
<dbReference type="InterPro" id="IPR017871">
    <property type="entry name" value="ABC_transporter-like_CS"/>
</dbReference>
<dbReference type="Gene3D" id="1.20.1560.10">
    <property type="entry name" value="ABC transporter type 1, transmembrane domain"/>
    <property type="match status" value="1"/>
</dbReference>
<proteinExistence type="predicted"/>
<organism evidence="11">
    <name type="scientific">Rhodococcus hoagii (strain 103S)</name>
    <name type="common">Rhodococcus equi</name>
    <dbReference type="NCBI Taxonomy" id="685727"/>
    <lineage>
        <taxon>Bacteria</taxon>
        <taxon>Bacillati</taxon>
        <taxon>Actinomycetota</taxon>
        <taxon>Actinomycetes</taxon>
        <taxon>Mycobacteriales</taxon>
        <taxon>Nocardiaceae</taxon>
        <taxon>Prescottella</taxon>
    </lineage>
</organism>
<keyword evidence="7 8" id="KW-0472">Membrane</keyword>
<dbReference type="CDD" id="cd03223">
    <property type="entry name" value="ABCD_peroxisomal_ALDP"/>
    <property type="match status" value="1"/>
</dbReference>
<dbReference type="PROSITE" id="PS50929">
    <property type="entry name" value="ABC_TM1F"/>
    <property type="match status" value="1"/>
</dbReference>
<dbReference type="InterPro" id="IPR003593">
    <property type="entry name" value="AAA+_ATPase"/>
</dbReference>
<dbReference type="Pfam" id="PF06472">
    <property type="entry name" value="ABC_membrane_2"/>
    <property type="match status" value="1"/>
</dbReference>
<dbReference type="InterPro" id="IPR036640">
    <property type="entry name" value="ABC1_TM_sf"/>
</dbReference>
<evidence type="ECO:0000259" key="10">
    <source>
        <dbReference type="PROSITE" id="PS50929"/>
    </source>
</evidence>
<evidence type="ECO:0000256" key="3">
    <source>
        <dbReference type="ARBA" id="ARBA00022692"/>
    </source>
</evidence>
<feature type="transmembrane region" description="Helical" evidence="8">
    <location>
        <begin position="198"/>
        <end position="217"/>
    </location>
</feature>
<keyword evidence="3 8" id="KW-0812">Transmembrane</keyword>
<evidence type="ECO:0000256" key="4">
    <source>
        <dbReference type="ARBA" id="ARBA00022741"/>
    </source>
</evidence>
<dbReference type="PROSITE" id="PS00211">
    <property type="entry name" value="ABC_TRANSPORTER_1"/>
    <property type="match status" value="1"/>
</dbReference>
<evidence type="ECO:0000256" key="6">
    <source>
        <dbReference type="ARBA" id="ARBA00022989"/>
    </source>
</evidence>
<dbReference type="GO" id="GO:0005524">
    <property type="term" value="F:ATP binding"/>
    <property type="evidence" value="ECO:0007669"/>
    <property type="project" value="UniProtKB-KW"/>
</dbReference>
<dbReference type="RefSeq" id="WP_013416170.1">
    <property type="nucleotide sequence ID" value="NC_014659.1"/>
</dbReference>
<dbReference type="InterPro" id="IPR050835">
    <property type="entry name" value="ABC_transporter_sub-D"/>
</dbReference>
<protein>
    <submittedName>
        <fullName evidence="11">ABC transporter ATPase subunit</fullName>
    </submittedName>
</protein>
<keyword evidence="6 8" id="KW-1133">Transmembrane helix</keyword>
<sequence>MRDEPIDWSHEAVASLLWTSRAFLIALVCFVVIGAVLARRTEWGRQFWRITGPYFSSRDSWRPWALILALLFLTILGVRILVLLSYQGNEMYTSLQLVAQALEAGDAAALDGAKSMFWRSIVVFAVLATVHVVRSLLAQYTGQALEIVWRTWLTDRVTTDWLDGRAYYRGRFIDGSIDNPDQRIESDITEVATTSQTLSMGLVSSVVSVVSFTGILWDLSGPMNVFGMEIPRAMVLLVYVYILTATAIAFWIGRPLIGLSFLKERLTANFRYALVRLRDSAENVAFYRGEEVERQGLLGRFAAVIANAWQIVFRTLKFNGFNLGVSQVAVVFPIVIQAPRFFAGTITLGDITQSAQAFGQLSDALSFFRQSYDQFAVYRASLIRLDGLLSADERSRQLPSIRTEGRDRVVDLDKVSVRTPDGRLLIDTLDLRLLPGEALLVKGSSGSGKTTLLRTLAEMWPFADGSVARPVGPDALFLSQLPYLPLGDLRSAVAYPGHVQDLSDDRIAAALRDVHLGNLVGRLDERADWAKILSPGEQQRIAFARVLLIRPQVVFLDEATSAVDEGLEYSLYQMIRDRVPDTILFSVSHRSTVDQHHTRQLELLGDGPWRLSAVSVG</sequence>
<evidence type="ECO:0000256" key="2">
    <source>
        <dbReference type="ARBA" id="ARBA00022448"/>
    </source>
</evidence>
<evidence type="ECO:0000313" key="11">
    <source>
        <dbReference type="EMBL" id="CBH48566.1"/>
    </source>
</evidence>
<dbReference type="Gene3D" id="3.40.50.300">
    <property type="entry name" value="P-loop containing nucleotide triphosphate hydrolases"/>
    <property type="match status" value="1"/>
</dbReference>
<dbReference type="GO" id="GO:0005886">
    <property type="term" value="C:plasma membrane"/>
    <property type="evidence" value="ECO:0007669"/>
    <property type="project" value="UniProtKB-SubCell"/>
</dbReference>
<dbReference type="SUPFAM" id="SSF52540">
    <property type="entry name" value="P-loop containing nucleoside triphosphate hydrolases"/>
    <property type="match status" value="1"/>
</dbReference>
<evidence type="ECO:0000256" key="7">
    <source>
        <dbReference type="ARBA" id="ARBA00023136"/>
    </source>
</evidence>
<dbReference type="AlphaFoldDB" id="A0A3S5Y7N5"/>
<dbReference type="EMBL" id="FN563149">
    <property type="protein sequence ID" value="CBH48566.1"/>
    <property type="molecule type" value="Genomic_DNA"/>
</dbReference>
<keyword evidence="4" id="KW-0547">Nucleotide-binding</keyword>
<dbReference type="GO" id="GO:0140359">
    <property type="term" value="F:ABC-type transporter activity"/>
    <property type="evidence" value="ECO:0007669"/>
    <property type="project" value="InterPro"/>
</dbReference>
<feature type="domain" description="ABC transporter" evidence="9">
    <location>
        <begin position="407"/>
        <end position="614"/>
    </location>
</feature>
<name>A0A3S5Y7N5_RHOH1</name>
<dbReference type="PANTHER" id="PTHR11384">
    <property type="entry name" value="ATP-BINDING CASSETTE, SUB-FAMILY D MEMBER"/>
    <property type="match status" value="1"/>
</dbReference>
<comment type="subcellular location">
    <subcellularLocation>
        <location evidence="1">Cell membrane</location>
        <topology evidence="1">Multi-pass membrane protein</topology>
    </subcellularLocation>
</comment>
<evidence type="ECO:0000256" key="8">
    <source>
        <dbReference type="SAM" id="Phobius"/>
    </source>
</evidence>
<accession>A0A3S5Y7N5</accession>
<dbReference type="InterPro" id="IPR027417">
    <property type="entry name" value="P-loop_NTPase"/>
</dbReference>
<dbReference type="Pfam" id="PF00005">
    <property type="entry name" value="ABC_tran"/>
    <property type="match status" value="1"/>
</dbReference>
<dbReference type="InterPro" id="IPR011527">
    <property type="entry name" value="ABC1_TM_dom"/>
</dbReference>
<dbReference type="GO" id="GO:0016887">
    <property type="term" value="F:ATP hydrolysis activity"/>
    <property type="evidence" value="ECO:0007669"/>
    <property type="project" value="InterPro"/>
</dbReference>
<dbReference type="Proteomes" id="UP001154400">
    <property type="component" value="Chromosome"/>
</dbReference>
<feature type="transmembrane region" description="Helical" evidence="8">
    <location>
        <begin position="64"/>
        <end position="86"/>
    </location>
</feature>
<feature type="transmembrane region" description="Helical" evidence="8">
    <location>
        <begin position="20"/>
        <end position="38"/>
    </location>
</feature>
<feature type="transmembrane region" description="Helical" evidence="8">
    <location>
        <begin position="237"/>
        <end position="262"/>
    </location>
</feature>
<dbReference type="SUPFAM" id="SSF90123">
    <property type="entry name" value="ABC transporter transmembrane region"/>
    <property type="match status" value="1"/>
</dbReference>
<dbReference type="KEGG" id="req:REQ_25300"/>
<feature type="transmembrane region" description="Helical" evidence="8">
    <location>
        <begin position="116"/>
        <end position="137"/>
    </location>
</feature>
<gene>
    <name evidence="11" type="ordered locus">REQ_25300</name>
</gene>
<reference evidence="11" key="1">
    <citation type="journal article" date="2010" name="PLoS Genet.">
        <title>The genome of a pathogenic rhodococcus: cooptive virulence underpinned by key gene acquisitions.</title>
        <authorList>
            <person name="Letek M."/>
            <person name="Gonzalez P."/>
            <person name="Macarthur I."/>
            <person name="Rodriguez H."/>
            <person name="Freeman T.C."/>
            <person name="Valero-Rello A."/>
            <person name="Blanco M."/>
            <person name="Buckley T."/>
            <person name="Cherevach I."/>
            <person name="Fahey R."/>
            <person name="Hapeshi A."/>
            <person name="Holdstock J."/>
            <person name="Leadon D."/>
            <person name="Navas J."/>
            <person name="Ocampo A."/>
            <person name="Quail M.A."/>
            <person name="Sanders M."/>
            <person name="Scortti M.M."/>
            <person name="Prescott J.F."/>
            <person name="Fogarty U."/>
            <person name="Meijer W.G."/>
            <person name="Parkhill J."/>
            <person name="Bentley S.D."/>
            <person name="Vazquez-Boland J.A."/>
        </authorList>
    </citation>
    <scope>NUCLEOTIDE SEQUENCE [LARGE SCALE GENOMIC DNA]</scope>
    <source>
        <strain evidence="11 12">103S</strain>
    </source>
</reference>
<feature type="domain" description="ABC transmembrane type-1" evidence="10">
    <location>
        <begin position="64"/>
        <end position="376"/>
    </location>
</feature>
<keyword evidence="5" id="KW-0067">ATP-binding</keyword>
<dbReference type="InterPro" id="IPR003439">
    <property type="entry name" value="ABC_transporter-like_ATP-bd"/>
</dbReference>
<dbReference type="PANTHER" id="PTHR11384:SF59">
    <property type="entry name" value="LYSOSOMAL COBALAMIN TRANSPORTER ABCD4"/>
    <property type="match status" value="1"/>
</dbReference>
<evidence type="ECO:0000259" key="9">
    <source>
        <dbReference type="PROSITE" id="PS50893"/>
    </source>
</evidence>
<evidence type="ECO:0000256" key="1">
    <source>
        <dbReference type="ARBA" id="ARBA00004651"/>
    </source>
</evidence>
<dbReference type="PROSITE" id="PS50893">
    <property type="entry name" value="ABC_TRANSPORTER_2"/>
    <property type="match status" value="1"/>
</dbReference>
<dbReference type="SMART" id="SM00382">
    <property type="entry name" value="AAA"/>
    <property type="match status" value="1"/>
</dbReference>
<evidence type="ECO:0000313" key="12">
    <source>
        <dbReference type="Proteomes" id="UP000006892"/>
    </source>
</evidence>
<evidence type="ECO:0000256" key="5">
    <source>
        <dbReference type="ARBA" id="ARBA00022840"/>
    </source>
</evidence>